<evidence type="ECO:0000256" key="1">
    <source>
        <dbReference type="ARBA" id="ARBA00023015"/>
    </source>
</evidence>
<dbReference type="AlphaFoldDB" id="A0A1I6XQI8"/>
<dbReference type="OrthoDB" id="494991at2"/>
<dbReference type="RefSeq" id="WP_090245691.1">
    <property type="nucleotide sequence ID" value="NZ_FPAS01000001.1"/>
</dbReference>
<organism evidence="6 7">
    <name type="scientific">Lishizhenia tianjinensis</name>
    <dbReference type="NCBI Taxonomy" id="477690"/>
    <lineage>
        <taxon>Bacteria</taxon>
        <taxon>Pseudomonadati</taxon>
        <taxon>Bacteroidota</taxon>
        <taxon>Flavobacteriia</taxon>
        <taxon>Flavobacteriales</taxon>
        <taxon>Crocinitomicaceae</taxon>
        <taxon>Lishizhenia</taxon>
    </lineage>
</organism>
<keyword evidence="1" id="KW-0805">Transcription regulation</keyword>
<keyword evidence="2 4" id="KW-0238">DNA-binding</keyword>
<keyword evidence="7" id="KW-1185">Reference proteome</keyword>
<protein>
    <submittedName>
        <fullName evidence="6">Transcriptional regulator, TetR family</fullName>
    </submittedName>
</protein>
<evidence type="ECO:0000256" key="2">
    <source>
        <dbReference type="ARBA" id="ARBA00023125"/>
    </source>
</evidence>
<reference evidence="6 7" key="1">
    <citation type="submission" date="2016-10" db="EMBL/GenBank/DDBJ databases">
        <authorList>
            <person name="de Groot N.N."/>
        </authorList>
    </citation>
    <scope>NUCLEOTIDE SEQUENCE [LARGE SCALE GENOMIC DNA]</scope>
    <source>
        <strain evidence="6 7">CGMCC 1.7005</strain>
    </source>
</reference>
<feature type="DNA-binding region" description="H-T-H motif" evidence="4">
    <location>
        <begin position="42"/>
        <end position="61"/>
    </location>
</feature>
<dbReference type="PANTHER" id="PTHR30055">
    <property type="entry name" value="HTH-TYPE TRANSCRIPTIONAL REGULATOR RUTR"/>
    <property type="match status" value="1"/>
</dbReference>
<evidence type="ECO:0000259" key="5">
    <source>
        <dbReference type="PROSITE" id="PS50977"/>
    </source>
</evidence>
<sequence>MREYSTKNTKSFSAKRIDASANRLTIIKTARKLFKEKGPDTSLSEIAKAAKVSRATLYRNFQDKSDLVFALMLHNMEELNAFAQGMEQDEHEFFILIKKTAELQLHYQGLIPYLPESTDDLNNSIINLMKGPVKRAKERGILMENFDPLTDSALIVTMLGSATLQALEVNLEGMMNRAVEIVFKGISPKS</sequence>
<dbReference type="InterPro" id="IPR050109">
    <property type="entry name" value="HTH-type_TetR-like_transc_reg"/>
</dbReference>
<evidence type="ECO:0000256" key="3">
    <source>
        <dbReference type="ARBA" id="ARBA00023163"/>
    </source>
</evidence>
<name>A0A1I6XQI8_9FLAO</name>
<gene>
    <name evidence="6" type="ORF">SAMN05216474_0369</name>
</gene>
<dbReference type="PROSITE" id="PS50977">
    <property type="entry name" value="HTH_TETR_2"/>
    <property type="match status" value="1"/>
</dbReference>
<dbReference type="PANTHER" id="PTHR30055:SF234">
    <property type="entry name" value="HTH-TYPE TRANSCRIPTIONAL REGULATOR BETI"/>
    <property type="match status" value="1"/>
</dbReference>
<feature type="domain" description="HTH tetR-type" evidence="5">
    <location>
        <begin position="20"/>
        <end position="79"/>
    </location>
</feature>
<dbReference type="Gene3D" id="1.10.357.10">
    <property type="entry name" value="Tetracycline Repressor, domain 2"/>
    <property type="match status" value="1"/>
</dbReference>
<dbReference type="GO" id="GO:0000976">
    <property type="term" value="F:transcription cis-regulatory region binding"/>
    <property type="evidence" value="ECO:0007669"/>
    <property type="project" value="TreeGrafter"/>
</dbReference>
<dbReference type="Pfam" id="PF00440">
    <property type="entry name" value="TetR_N"/>
    <property type="match status" value="1"/>
</dbReference>
<accession>A0A1I6XQI8</accession>
<dbReference type="InterPro" id="IPR001647">
    <property type="entry name" value="HTH_TetR"/>
</dbReference>
<dbReference type="PRINTS" id="PR00455">
    <property type="entry name" value="HTHTETR"/>
</dbReference>
<proteinExistence type="predicted"/>
<dbReference type="EMBL" id="FPAS01000001">
    <property type="protein sequence ID" value="SFT40353.1"/>
    <property type="molecule type" value="Genomic_DNA"/>
</dbReference>
<evidence type="ECO:0000256" key="4">
    <source>
        <dbReference type="PROSITE-ProRule" id="PRU00335"/>
    </source>
</evidence>
<dbReference type="SUPFAM" id="SSF46689">
    <property type="entry name" value="Homeodomain-like"/>
    <property type="match status" value="1"/>
</dbReference>
<dbReference type="GO" id="GO:0003700">
    <property type="term" value="F:DNA-binding transcription factor activity"/>
    <property type="evidence" value="ECO:0007669"/>
    <property type="project" value="TreeGrafter"/>
</dbReference>
<evidence type="ECO:0000313" key="7">
    <source>
        <dbReference type="Proteomes" id="UP000236454"/>
    </source>
</evidence>
<dbReference type="Proteomes" id="UP000236454">
    <property type="component" value="Unassembled WGS sequence"/>
</dbReference>
<keyword evidence="3" id="KW-0804">Transcription</keyword>
<dbReference type="InterPro" id="IPR009057">
    <property type="entry name" value="Homeodomain-like_sf"/>
</dbReference>
<evidence type="ECO:0000313" key="6">
    <source>
        <dbReference type="EMBL" id="SFT40353.1"/>
    </source>
</evidence>